<dbReference type="EC" id="2.5.1.75" evidence="10"/>
<dbReference type="PANTHER" id="PTHR11088:SF60">
    <property type="entry name" value="TRNA DIMETHYLALLYLTRANSFERASE"/>
    <property type="match status" value="1"/>
</dbReference>
<evidence type="ECO:0000256" key="9">
    <source>
        <dbReference type="ARBA" id="ARBA00049563"/>
    </source>
</evidence>
<reference evidence="15" key="1">
    <citation type="submission" date="2016-10" db="EMBL/GenBank/DDBJ databases">
        <authorList>
            <person name="Varghese N."/>
            <person name="Submissions S."/>
        </authorList>
    </citation>
    <scope>NUCLEOTIDE SEQUENCE [LARGE SCALE GENOMIC DNA]</scope>
    <source>
        <strain evidence="15">DSM 14807</strain>
    </source>
</reference>
<dbReference type="GO" id="GO:0006400">
    <property type="term" value="P:tRNA modification"/>
    <property type="evidence" value="ECO:0007669"/>
    <property type="project" value="TreeGrafter"/>
</dbReference>
<dbReference type="Gene3D" id="3.40.50.300">
    <property type="entry name" value="P-loop containing nucleotide triphosphate hydrolases"/>
    <property type="match status" value="1"/>
</dbReference>
<accession>A0A1I7NF18</accession>
<feature type="site" description="Interaction with substrate tRNA" evidence="10">
    <location>
        <position position="126"/>
    </location>
</feature>
<dbReference type="HAMAP" id="MF_00185">
    <property type="entry name" value="IPP_trans"/>
    <property type="match status" value="1"/>
</dbReference>
<comment type="subunit">
    <text evidence="10">Monomer.</text>
</comment>
<evidence type="ECO:0000256" key="5">
    <source>
        <dbReference type="ARBA" id="ARBA00022694"/>
    </source>
</evidence>
<organism evidence="14 15">
    <name type="scientific">Thermoflavifilum thermophilum</name>
    <dbReference type="NCBI Taxonomy" id="1393122"/>
    <lineage>
        <taxon>Bacteria</taxon>
        <taxon>Pseudomonadati</taxon>
        <taxon>Bacteroidota</taxon>
        <taxon>Chitinophagia</taxon>
        <taxon>Chitinophagales</taxon>
        <taxon>Chitinophagaceae</taxon>
        <taxon>Thermoflavifilum</taxon>
    </lineage>
</organism>
<feature type="region of interest" description="Interaction with substrate tRNA" evidence="10">
    <location>
        <begin position="38"/>
        <end position="41"/>
    </location>
</feature>
<feature type="site" description="Interaction with substrate tRNA" evidence="10">
    <location>
        <position position="104"/>
    </location>
</feature>
<evidence type="ECO:0000313" key="15">
    <source>
        <dbReference type="Proteomes" id="UP000199537"/>
    </source>
</evidence>
<feature type="binding site" evidence="10">
    <location>
        <begin position="15"/>
        <end position="20"/>
    </location>
    <ligand>
        <name>substrate</name>
    </ligand>
</feature>
<keyword evidence="6 10" id="KW-0547">Nucleotide-binding</keyword>
<evidence type="ECO:0000256" key="8">
    <source>
        <dbReference type="ARBA" id="ARBA00022842"/>
    </source>
</evidence>
<evidence type="ECO:0000256" key="11">
    <source>
        <dbReference type="RuleBase" id="RU003783"/>
    </source>
</evidence>
<dbReference type="InterPro" id="IPR027417">
    <property type="entry name" value="P-loop_NTPase"/>
</dbReference>
<keyword evidence="8 10" id="KW-0460">Magnesium</keyword>
<evidence type="ECO:0000256" key="6">
    <source>
        <dbReference type="ARBA" id="ARBA00022741"/>
    </source>
</evidence>
<dbReference type="PANTHER" id="PTHR11088">
    <property type="entry name" value="TRNA DIMETHYLALLYLTRANSFERASE"/>
    <property type="match status" value="1"/>
</dbReference>
<evidence type="ECO:0000256" key="2">
    <source>
        <dbReference type="ARBA" id="ARBA00003213"/>
    </source>
</evidence>
<evidence type="ECO:0000256" key="12">
    <source>
        <dbReference type="RuleBase" id="RU003784"/>
    </source>
</evidence>
<evidence type="ECO:0000256" key="4">
    <source>
        <dbReference type="ARBA" id="ARBA00022679"/>
    </source>
</evidence>
<keyword evidence="4 10" id="KW-0808">Transferase</keyword>
<evidence type="ECO:0000256" key="13">
    <source>
        <dbReference type="RuleBase" id="RU003785"/>
    </source>
</evidence>
<proteinExistence type="inferred from homology"/>
<keyword evidence="15" id="KW-1185">Reference proteome</keyword>
<dbReference type="Gene3D" id="1.10.20.140">
    <property type="match status" value="1"/>
</dbReference>
<gene>
    <name evidence="10" type="primary">miaA</name>
    <name evidence="14" type="ORF">SAMN05660895_1587</name>
</gene>
<dbReference type="SUPFAM" id="SSF52540">
    <property type="entry name" value="P-loop containing nucleoside triphosphate hydrolases"/>
    <property type="match status" value="2"/>
</dbReference>
<comment type="cofactor">
    <cofactor evidence="1 10">
        <name>Mg(2+)</name>
        <dbReference type="ChEBI" id="CHEBI:18420"/>
    </cofactor>
</comment>
<sequence>MKNPSKLAIVIVGPTASGKSDLAILLARYFQTSIISADSRQCYRELNTGTAKPPASVLAEIKHYFINSHSIHDNVNAALFEKLALGYADEIFQQAPVAIVCGGTGLYVKAFCEGLDQIPPVPSDVRERLRHMYATYGLSWLQEEVRKKDPAFYRQADVRNPHRLLRALEVWEATGQSILNFQQQIPHPRSFQILKIGIQLPRKELHQRIAMRVKQMVEAGLFEEAASLRAFRSHPALQTVGYSEVFDWLEGKYSREEAIQQIIFHTRQYARRQLTWFRRDLAIQWIDAPDPDKALQLVKMKLSDLES</sequence>
<dbReference type="InterPro" id="IPR018022">
    <property type="entry name" value="IPT"/>
</dbReference>
<keyword evidence="5 10" id="KW-0819">tRNA processing</keyword>
<dbReference type="AlphaFoldDB" id="A0A1I7NF18"/>
<evidence type="ECO:0000256" key="3">
    <source>
        <dbReference type="ARBA" id="ARBA00005842"/>
    </source>
</evidence>
<dbReference type="STRING" id="1393122.SAMN05660895_1587"/>
<evidence type="ECO:0000256" key="1">
    <source>
        <dbReference type="ARBA" id="ARBA00001946"/>
    </source>
</evidence>
<evidence type="ECO:0000313" key="14">
    <source>
        <dbReference type="EMBL" id="SFV33193.1"/>
    </source>
</evidence>
<comment type="similarity">
    <text evidence="3 10 13">Belongs to the IPP transferase family.</text>
</comment>
<evidence type="ECO:0000256" key="7">
    <source>
        <dbReference type="ARBA" id="ARBA00022840"/>
    </source>
</evidence>
<dbReference type="Pfam" id="PF01715">
    <property type="entry name" value="IPPT"/>
    <property type="match status" value="1"/>
</dbReference>
<dbReference type="RefSeq" id="WP_177224159.1">
    <property type="nucleotide sequence ID" value="NZ_FPCJ01000001.1"/>
</dbReference>
<evidence type="ECO:0000256" key="10">
    <source>
        <dbReference type="HAMAP-Rule" id="MF_00185"/>
    </source>
</evidence>
<dbReference type="EMBL" id="FPCJ01000001">
    <property type="protein sequence ID" value="SFV33193.1"/>
    <property type="molecule type" value="Genomic_DNA"/>
</dbReference>
<dbReference type="Proteomes" id="UP000199537">
    <property type="component" value="Unassembled WGS sequence"/>
</dbReference>
<comment type="caution">
    <text evidence="10">Lacks conserved residue(s) required for the propagation of feature annotation.</text>
</comment>
<keyword evidence="7 10" id="KW-0067">ATP-binding</keyword>
<name>A0A1I7NF18_9BACT</name>
<protein>
    <recommendedName>
        <fullName evidence="10">tRNA dimethylallyltransferase</fullName>
        <ecNumber evidence="10">2.5.1.75</ecNumber>
    </recommendedName>
    <alternativeName>
        <fullName evidence="10">Dimethylallyl diphosphate:tRNA dimethylallyltransferase</fullName>
        <shortName evidence="10">DMAPP:tRNA dimethylallyltransferase</shortName>
        <shortName evidence="10">DMATase</shortName>
    </alternativeName>
    <alternativeName>
        <fullName evidence="10">Isopentenyl-diphosphate:tRNA isopentenyltransferase</fullName>
        <shortName evidence="10">IPP transferase</shortName>
        <shortName evidence="10">IPPT</shortName>
        <shortName evidence="10">IPTase</shortName>
    </alternativeName>
</protein>
<dbReference type="NCBIfam" id="TIGR00174">
    <property type="entry name" value="miaA"/>
    <property type="match status" value="1"/>
</dbReference>
<dbReference type="InterPro" id="IPR039657">
    <property type="entry name" value="Dimethylallyltransferase"/>
</dbReference>
<feature type="binding site" evidence="10">
    <location>
        <begin position="13"/>
        <end position="20"/>
    </location>
    <ligand>
        <name>ATP</name>
        <dbReference type="ChEBI" id="CHEBI:30616"/>
    </ligand>
</feature>
<dbReference type="GO" id="GO:0052381">
    <property type="term" value="F:tRNA dimethylallyltransferase activity"/>
    <property type="evidence" value="ECO:0007669"/>
    <property type="project" value="UniProtKB-UniRule"/>
</dbReference>
<comment type="function">
    <text evidence="2 10 12">Catalyzes the transfer of a dimethylallyl group onto the adenine at position 37 in tRNAs that read codons beginning with uridine, leading to the formation of N6-(dimethylallyl)adenosine (i(6)A).</text>
</comment>
<dbReference type="GO" id="GO:0005524">
    <property type="term" value="F:ATP binding"/>
    <property type="evidence" value="ECO:0007669"/>
    <property type="project" value="UniProtKB-UniRule"/>
</dbReference>
<comment type="catalytic activity">
    <reaction evidence="9 10 11">
        <text>adenosine(37) in tRNA + dimethylallyl diphosphate = N(6)-dimethylallyladenosine(37) in tRNA + diphosphate</text>
        <dbReference type="Rhea" id="RHEA:26482"/>
        <dbReference type="Rhea" id="RHEA-COMP:10162"/>
        <dbReference type="Rhea" id="RHEA-COMP:10375"/>
        <dbReference type="ChEBI" id="CHEBI:33019"/>
        <dbReference type="ChEBI" id="CHEBI:57623"/>
        <dbReference type="ChEBI" id="CHEBI:74411"/>
        <dbReference type="ChEBI" id="CHEBI:74415"/>
        <dbReference type="EC" id="2.5.1.75"/>
    </reaction>
</comment>